<keyword evidence="1" id="KW-0812">Transmembrane</keyword>
<sequence length="117" mass="13200">MARTNLKAFPPEHRRKEMRVWMDFRGAGVFDCLSVLNLLTSNTGRLPVKLYFCHCIFFRPPYICWLAIRIAGYIVCHMILGFQYLTHPSATSCSMRASSDKIPAHGYGLLGAADVTS</sequence>
<dbReference type="Proteomes" id="UP000094385">
    <property type="component" value="Unassembled WGS sequence"/>
</dbReference>
<evidence type="ECO:0000256" key="1">
    <source>
        <dbReference type="SAM" id="Phobius"/>
    </source>
</evidence>
<accession>A0A1E3QFM0</accession>
<evidence type="ECO:0000313" key="2">
    <source>
        <dbReference type="EMBL" id="ODQ76476.1"/>
    </source>
</evidence>
<keyword evidence="3" id="KW-1185">Reference proteome</keyword>
<gene>
    <name evidence="2" type="ORF">LIPSTDRAFT_134427</name>
</gene>
<keyword evidence="1" id="KW-0472">Membrane</keyword>
<protein>
    <submittedName>
        <fullName evidence="2">Uncharacterized protein</fullName>
    </submittedName>
</protein>
<reference evidence="2 3" key="1">
    <citation type="journal article" date="2016" name="Proc. Natl. Acad. Sci. U.S.A.">
        <title>Comparative genomics of biotechnologically important yeasts.</title>
        <authorList>
            <person name="Riley R."/>
            <person name="Haridas S."/>
            <person name="Wolfe K.H."/>
            <person name="Lopes M.R."/>
            <person name="Hittinger C.T."/>
            <person name="Goeker M."/>
            <person name="Salamov A.A."/>
            <person name="Wisecaver J.H."/>
            <person name="Long T.M."/>
            <person name="Calvey C.H."/>
            <person name="Aerts A.L."/>
            <person name="Barry K.W."/>
            <person name="Choi C."/>
            <person name="Clum A."/>
            <person name="Coughlan A.Y."/>
            <person name="Deshpande S."/>
            <person name="Douglass A.P."/>
            <person name="Hanson S.J."/>
            <person name="Klenk H.-P."/>
            <person name="LaButti K.M."/>
            <person name="Lapidus A."/>
            <person name="Lindquist E.A."/>
            <person name="Lipzen A.M."/>
            <person name="Meier-Kolthoff J.P."/>
            <person name="Ohm R.A."/>
            <person name="Otillar R.P."/>
            <person name="Pangilinan J.L."/>
            <person name="Peng Y."/>
            <person name="Rokas A."/>
            <person name="Rosa C.A."/>
            <person name="Scheuner C."/>
            <person name="Sibirny A.A."/>
            <person name="Slot J.C."/>
            <person name="Stielow J.B."/>
            <person name="Sun H."/>
            <person name="Kurtzman C.P."/>
            <person name="Blackwell M."/>
            <person name="Grigoriev I.V."/>
            <person name="Jeffries T.W."/>
        </authorList>
    </citation>
    <scope>NUCLEOTIDE SEQUENCE [LARGE SCALE GENOMIC DNA]</scope>
    <source>
        <strain evidence="2 3">NRRL Y-11557</strain>
    </source>
</reference>
<organism evidence="2 3">
    <name type="scientific">Lipomyces starkeyi NRRL Y-11557</name>
    <dbReference type="NCBI Taxonomy" id="675824"/>
    <lineage>
        <taxon>Eukaryota</taxon>
        <taxon>Fungi</taxon>
        <taxon>Dikarya</taxon>
        <taxon>Ascomycota</taxon>
        <taxon>Saccharomycotina</taxon>
        <taxon>Lipomycetes</taxon>
        <taxon>Lipomycetales</taxon>
        <taxon>Lipomycetaceae</taxon>
        <taxon>Lipomyces</taxon>
    </lineage>
</organism>
<proteinExistence type="predicted"/>
<evidence type="ECO:0000313" key="3">
    <source>
        <dbReference type="Proteomes" id="UP000094385"/>
    </source>
</evidence>
<dbReference type="EMBL" id="KV454289">
    <property type="protein sequence ID" value="ODQ76476.1"/>
    <property type="molecule type" value="Genomic_DNA"/>
</dbReference>
<name>A0A1E3QFM0_LIPST</name>
<feature type="transmembrane region" description="Helical" evidence="1">
    <location>
        <begin position="60"/>
        <end position="86"/>
    </location>
</feature>
<dbReference type="AlphaFoldDB" id="A0A1E3QFM0"/>
<keyword evidence="1" id="KW-1133">Transmembrane helix</keyword>